<keyword evidence="1" id="KW-0472">Membrane</keyword>
<dbReference type="RefSeq" id="WP_166146591.1">
    <property type="nucleotide sequence ID" value="NZ_JAANYN010000004.1"/>
</dbReference>
<keyword evidence="3" id="KW-1185">Reference proteome</keyword>
<comment type="caution">
    <text evidence="2">The sequence shown here is derived from an EMBL/GenBank/DDBJ whole genome shotgun (WGS) entry which is preliminary data.</text>
</comment>
<proteinExistence type="predicted"/>
<sequence length="179" mass="20880">MRTDWKYRLVLAFQMGVLYTLAIWAMDYFSEAQEMDSLQSLLFRGLFFGITFSLVFPYLFNGLAGKVFAKMGTNINPMLEVMEKIEKEAPATLFKRLEGVGGKLFLTNKRVIFKSHQLNIQRGQTDIDFTSIIGIEKRMVNKWGNARLVIRTKAGKEYQLVVYEPELWKKEIYERITLQ</sequence>
<evidence type="ECO:0000256" key="1">
    <source>
        <dbReference type="SAM" id="Phobius"/>
    </source>
</evidence>
<evidence type="ECO:0000313" key="3">
    <source>
        <dbReference type="Proteomes" id="UP000649799"/>
    </source>
</evidence>
<keyword evidence="1" id="KW-0812">Transmembrane</keyword>
<accession>A0ABX0H5V7</accession>
<dbReference type="Proteomes" id="UP000649799">
    <property type="component" value="Unassembled WGS sequence"/>
</dbReference>
<feature type="transmembrane region" description="Helical" evidence="1">
    <location>
        <begin position="7"/>
        <end position="29"/>
    </location>
</feature>
<reference evidence="2 3" key="1">
    <citation type="submission" date="2020-03" db="EMBL/GenBank/DDBJ databases">
        <title>Cyclobacterium plantarum sp. nov., a marine bacterium isolated from a coastal-marine wetland.</title>
        <authorList>
            <person name="Sanchez-Porro C."/>
            <person name="Ventosa A."/>
            <person name="Amoozegar M."/>
        </authorList>
    </citation>
    <scope>NUCLEOTIDE SEQUENCE [LARGE SCALE GENOMIC DNA]</scope>
    <source>
        <strain evidence="2 3">GBPx2</strain>
    </source>
</reference>
<evidence type="ECO:0008006" key="4">
    <source>
        <dbReference type="Google" id="ProtNLM"/>
    </source>
</evidence>
<keyword evidence="1" id="KW-1133">Transmembrane helix</keyword>
<dbReference type="Gene3D" id="2.30.29.30">
    <property type="entry name" value="Pleckstrin-homology domain (PH domain)/Phosphotyrosine-binding domain (PTB)"/>
    <property type="match status" value="1"/>
</dbReference>
<dbReference type="InterPro" id="IPR011993">
    <property type="entry name" value="PH-like_dom_sf"/>
</dbReference>
<gene>
    <name evidence="2" type="ORF">G9Q97_10455</name>
</gene>
<feature type="transmembrane region" description="Helical" evidence="1">
    <location>
        <begin position="41"/>
        <end position="60"/>
    </location>
</feature>
<name>A0ABX0H5V7_9BACT</name>
<organism evidence="2 3">
    <name type="scientific">Cyclobacterium plantarum</name>
    <dbReference type="NCBI Taxonomy" id="2716263"/>
    <lineage>
        <taxon>Bacteria</taxon>
        <taxon>Pseudomonadati</taxon>
        <taxon>Bacteroidota</taxon>
        <taxon>Cytophagia</taxon>
        <taxon>Cytophagales</taxon>
        <taxon>Cyclobacteriaceae</taxon>
        <taxon>Cyclobacterium</taxon>
    </lineage>
</organism>
<evidence type="ECO:0000313" key="2">
    <source>
        <dbReference type="EMBL" id="NHE57231.1"/>
    </source>
</evidence>
<dbReference type="EMBL" id="JAANYN010000004">
    <property type="protein sequence ID" value="NHE57231.1"/>
    <property type="molecule type" value="Genomic_DNA"/>
</dbReference>
<protein>
    <recommendedName>
        <fullName evidence="4">GRAM domain-containing protein</fullName>
    </recommendedName>
</protein>